<protein>
    <submittedName>
        <fullName evidence="1">Uncharacterized protein</fullName>
    </submittedName>
</protein>
<proteinExistence type="predicted"/>
<evidence type="ECO:0000313" key="1">
    <source>
        <dbReference type="EMBL" id="MQL78845.1"/>
    </source>
</evidence>
<organism evidence="1 2">
    <name type="scientific">Colocasia esculenta</name>
    <name type="common">Wild taro</name>
    <name type="synonym">Arum esculentum</name>
    <dbReference type="NCBI Taxonomy" id="4460"/>
    <lineage>
        <taxon>Eukaryota</taxon>
        <taxon>Viridiplantae</taxon>
        <taxon>Streptophyta</taxon>
        <taxon>Embryophyta</taxon>
        <taxon>Tracheophyta</taxon>
        <taxon>Spermatophyta</taxon>
        <taxon>Magnoliopsida</taxon>
        <taxon>Liliopsida</taxon>
        <taxon>Araceae</taxon>
        <taxon>Aroideae</taxon>
        <taxon>Colocasieae</taxon>
        <taxon>Colocasia</taxon>
    </lineage>
</organism>
<dbReference type="EMBL" id="NMUH01000420">
    <property type="protein sequence ID" value="MQL78845.1"/>
    <property type="molecule type" value="Genomic_DNA"/>
</dbReference>
<keyword evidence="2" id="KW-1185">Reference proteome</keyword>
<evidence type="ECO:0000313" key="2">
    <source>
        <dbReference type="Proteomes" id="UP000652761"/>
    </source>
</evidence>
<name>A0A843U5U5_COLES</name>
<reference evidence="1" key="1">
    <citation type="submission" date="2017-07" db="EMBL/GenBank/DDBJ databases">
        <title>Taro Niue Genome Assembly and Annotation.</title>
        <authorList>
            <person name="Atibalentja N."/>
            <person name="Keating K."/>
            <person name="Fields C.J."/>
        </authorList>
    </citation>
    <scope>NUCLEOTIDE SEQUENCE</scope>
    <source>
        <strain evidence="1">Niue_2</strain>
        <tissue evidence="1">Leaf</tissue>
    </source>
</reference>
<comment type="caution">
    <text evidence="1">The sequence shown here is derived from an EMBL/GenBank/DDBJ whole genome shotgun (WGS) entry which is preliminary data.</text>
</comment>
<sequence length="89" mass="10178">MSFRTCWGRVEKFLVAGEQEIIHTKLFFFSVVSAVTCTYYHLDVDQRALVSTLPNLVSTHCPKTAQKVFWEGDYEGQEEEQVEDGNASE</sequence>
<gene>
    <name evidence="1" type="ORF">Taro_011277</name>
</gene>
<dbReference type="Proteomes" id="UP000652761">
    <property type="component" value="Unassembled WGS sequence"/>
</dbReference>
<accession>A0A843U5U5</accession>
<dbReference type="AlphaFoldDB" id="A0A843U5U5"/>